<reference evidence="1" key="1">
    <citation type="submission" date="2014-09" db="EMBL/GenBank/DDBJ databases">
        <authorList>
            <person name="Magalhaes I.L.F."/>
            <person name="Oliveira U."/>
            <person name="Santos F.R."/>
            <person name="Vidigal T.H.D.A."/>
            <person name="Brescovit A.D."/>
            <person name="Santos A.J."/>
        </authorList>
    </citation>
    <scope>NUCLEOTIDE SEQUENCE</scope>
    <source>
        <tissue evidence="1">Shoot tissue taken approximately 20 cm above the soil surface</tissue>
    </source>
</reference>
<proteinExistence type="predicted"/>
<name>A0A0A8YKL0_ARUDO</name>
<accession>A0A0A8YKL0</accession>
<organism evidence="1">
    <name type="scientific">Arundo donax</name>
    <name type="common">Giant reed</name>
    <name type="synonym">Donax arundinaceus</name>
    <dbReference type="NCBI Taxonomy" id="35708"/>
    <lineage>
        <taxon>Eukaryota</taxon>
        <taxon>Viridiplantae</taxon>
        <taxon>Streptophyta</taxon>
        <taxon>Embryophyta</taxon>
        <taxon>Tracheophyta</taxon>
        <taxon>Spermatophyta</taxon>
        <taxon>Magnoliopsida</taxon>
        <taxon>Liliopsida</taxon>
        <taxon>Poales</taxon>
        <taxon>Poaceae</taxon>
        <taxon>PACMAD clade</taxon>
        <taxon>Arundinoideae</taxon>
        <taxon>Arundineae</taxon>
        <taxon>Arundo</taxon>
    </lineage>
</organism>
<reference evidence="1" key="2">
    <citation type="journal article" date="2015" name="Data Brief">
        <title>Shoot transcriptome of the giant reed, Arundo donax.</title>
        <authorList>
            <person name="Barrero R.A."/>
            <person name="Guerrero F.D."/>
            <person name="Moolhuijzen P."/>
            <person name="Goolsby J.A."/>
            <person name="Tidwell J."/>
            <person name="Bellgard S.E."/>
            <person name="Bellgard M.I."/>
        </authorList>
    </citation>
    <scope>NUCLEOTIDE SEQUENCE</scope>
    <source>
        <tissue evidence="1">Shoot tissue taken approximately 20 cm above the soil surface</tissue>
    </source>
</reference>
<protein>
    <submittedName>
        <fullName evidence="1">Uncharacterized protein</fullName>
    </submittedName>
</protein>
<sequence length="73" mass="8215">MPLLVHFRGFLDLQLIRLELAIHLTKANQVMVLNHFNLALVDPTLVNHFIIASVRGCLTKPQQPVYGSLPSKL</sequence>
<dbReference type="EMBL" id="GBRH01271149">
    <property type="protein sequence ID" value="JAD26746.1"/>
    <property type="molecule type" value="Transcribed_RNA"/>
</dbReference>
<evidence type="ECO:0000313" key="1">
    <source>
        <dbReference type="EMBL" id="JAD26746.1"/>
    </source>
</evidence>
<dbReference type="AlphaFoldDB" id="A0A0A8YKL0"/>